<evidence type="ECO:0000313" key="5">
    <source>
        <dbReference type="EMBL" id="JAB55722.1"/>
    </source>
</evidence>
<dbReference type="InterPro" id="IPR003595">
    <property type="entry name" value="Tyr_Pase_cat"/>
</dbReference>
<organism evidence="5">
    <name type="scientific">Corethrella appendiculata</name>
    <dbReference type="NCBI Taxonomy" id="1370023"/>
    <lineage>
        <taxon>Eukaryota</taxon>
        <taxon>Metazoa</taxon>
        <taxon>Ecdysozoa</taxon>
        <taxon>Arthropoda</taxon>
        <taxon>Hexapoda</taxon>
        <taxon>Insecta</taxon>
        <taxon>Pterygota</taxon>
        <taxon>Neoptera</taxon>
        <taxon>Endopterygota</taxon>
        <taxon>Diptera</taxon>
        <taxon>Nematocera</taxon>
        <taxon>Culicoidea</taxon>
        <taxon>Chaoboridae</taxon>
        <taxon>Corethrella</taxon>
    </lineage>
</organism>
<evidence type="ECO:0000256" key="2">
    <source>
        <dbReference type="SAM" id="Phobius"/>
    </source>
</evidence>
<dbReference type="Pfam" id="PF00102">
    <property type="entry name" value="Y_phosphatase"/>
    <property type="match status" value="2"/>
</dbReference>
<feature type="domain" description="Tyrosine-protein phosphatase" evidence="3">
    <location>
        <begin position="790"/>
        <end position="1083"/>
    </location>
</feature>
<evidence type="ECO:0000259" key="4">
    <source>
        <dbReference type="PROSITE" id="PS50056"/>
    </source>
</evidence>
<dbReference type="InterPro" id="IPR000387">
    <property type="entry name" value="Tyr_Pase_dom"/>
</dbReference>
<feature type="compositionally biased region" description="Low complexity" evidence="1">
    <location>
        <begin position="971"/>
        <end position="992"/>
    </location>
</feature>
<feature type="compositionally biased region" description="Low complexity" evidence="1">
    <location>
        <begin position="591"/>
        <end position="609"/>
    </location>
</feature>
<dbReference type="PANTHER" id="PTHR19134">
    <property type="entry name" value="RECEPTOR-TYPE TYROSINE-PROTEIN PHOSPHATASE"/>
    <property type="match status" value="1"/>
</dbReference>
<feature type="transmembrane region" description="Helical" evidence="2">
    <location>
        <begin position="667"/>
        <end position="690"/>
    </location>
</feature>
<feature type="region of interest" description="Disordered" evidence="1">
    <location>
        <begin position="375"/>
        <end position="394"/>
    </location>
</feature>
<proteinExistence type="evidence at transcript level"/>
<feature type="compositionally biased region" description="Polar residues" evidence="1">
    <location>
        <begin position="156"/>
        <end position="167"/>
    </location>
</feature>
<keyword evidence="2" id="KW-0472">Membrane</keyword>
<dbReference type="GO" id="GO:0004725">
    <property type="term" value="F:protein tyrosine phosphatase activity"/>
    <property type="evidence" value="ECO:0007669"/>
    <property type="project" value="InterPro"/>
</dbReference>
<sequence>MNHNRFKLNFIIILILFVINGKCGVIFKREIAEIVDETTAVVATTTLDPLVTDIAVPETLLKNRDEEFVKNNQQDVVDVNVVADNNDVNDEIISTTEKSAALLINDEADGDFGVTTTETTTEEELLENVSKNRDSSIITETEINQEANRRLDDSSTENISTQIQQDDPSPDTLPKNSTSKAQLQNNTSTENQIVDKPTTEKKGKYLNQFNNGGIGGRNQNQNTFNGIQIPPNSGAELWALANMLKHESNRTNVQSNGNLNTNNTLKLLTDWSEIMKNVDFTPEESQNIDQETVAAAAETVATTVSFARLPTTTTLSPPPSSEDEENKIEFGTTKKYDLILTTENRAKYAVGSTTEESLDDFEFIRRNSTNINSKSDNLENIDDSATTSTTTQKPQVTIPTRRRRPQLTNFIRETTTTIPVTTESTYSTTGYEVSESIDEEYDLNESNNNKATTEVNELSTNLVEDASNSNTEIVTEATTDVKVTDLPVLTTTKRRRTTTSTTTEIIPTTTEEEIDDEIFDPKVNELTHRDSSTENIPANTTVEPSSLETTKSVEINEITAQQSTIIPHYITTTVRAFTSTNIESNIETKPTESIDATSTTTSTVTTGQTPAISIPQPKILPTQQATEKEIYVTEDEVISKITTTPSVSSTDTLNSQDFNDGGAEASVIIAVTVSLACVVTIILVIAALYVMKKRQTRQTYGQRCRPVGLDAYSLDNVSVYNSVRRKGNTLRLSKRSYGNSAFEDPGLKPNSLSPVQLSNFMENKNDIYEEFKEIPQVTVRSDEVPDGCEDKNRYANVVPLPETRVHLKRLNDDEKTEYINANFVKGPKDSTNYYIACQAPMENTITDFWRMIWEQNSKVIIMATDLCENGVEKCADYLPPSVVLDNNRQFGDFQVTLKNREMKDKYSLSMVHLKNLQTNTWREIIHFWYQWPDTGVPSDETSIISLLLEVRGFLKLSSTERDCENNDSVITTTSNNNNNNNVNSANNNNNNNLDKSVVATNGTMTLDKTKSLQRTQGPLTVHCSPGTGRTGTIIACDIAMRILEIPPRNIDIPQLVFYVRRGRANSVRTKEQYEFIYKLSSAYATKLTTPSIEN</sequence>
<dbReference type="SMART" id="SM00404">
    <property type="entry name" value="PTPc_motif"/>
    <property type="match status" value="1"/>
</dbReference>
<dbReference type="CDD" id="cd00047">
    <property type="entry name" value="PTPc"/>
    <property type="match status" value="1"/>
</dbReference>
<accession>U5EQN7</accession>
<dbReference type="SUPFAM" id="SSF52799">
    <property type="entry name" value="(Phosphotyrosine protein) phosphatases II"/>
    <property type="match status" value="1"/>
</dbReference>
<dbReference type="InterPro" id="IPR029021">
    <property type="entry name" value="Prot-tyrosine_phosphatase-like"/>
</dbReference>
<keyword evidence="2" id="KW-0812">Transmembrane</keyword>
<dbReference type="PROSITE" id="PS50056">
    <property type="entry name" value="TYR_PHOSPHATASE_2"/>
    <property type="match status" value="1"/>
</dbReference>
<keyword evidence="2" id="KW-1133">Transmembrane helix</keyword>
<evidence type="ECO:0000256" key="1">
    <source>
        <dbReference type="SAM" id="MobiDB-lite"/>
    </source>
</evidence>
<feature type="domain" description="Tyrosine specific protein phosphatases" evidence="4">
    <location>
        <begin position="1003"/>
        <end position="1074"/>
    </location>
</feature>
<dbReference type="PROSITE" id="PS50055">
    <property type="entry name" value="TYR_PHOSPHATASE_PTP"/>
    <property type="match status" value="1"/>
</dbReference>
<dbReference type="PROSITE" id="PS00383">
    <property type="entry name" value="TYR_PHOSPHATASE_1"/>
    <property type="match status" value="1"/>
</dbReference>
<dbReference type="PRINTS" id="PR00700">
    <property type="entry name" value="PRTYPHPHTASE"/>
</dbReference>
<protein>
    <submittedName>
        <fullName evidence="5">Protein tyrosine phosphatase</fullName>
    </submittedName>
</protein>
<feature type="compositionally biased region" description="Polar residues" evidence="1">
    <location>
        <begin position="135"/>
        <end position="146"/>
    </location>
</feature>
<dbReference type="EMBL" id="GANO01004149">
    <property type="protein sequence ID" value="JAB55722.1"/>
    <property type="molecule type" value="mRNA"/>
</dbReference>
<feature type="compositionally biased region" description="Polar residues" evidence="1">
    <location>
        <begin position="174"/>
        <end position="192"/>
    </location>
</feature>
<dbReference type="GO" id="GO:0009653">
    <property type="term" value="P:anatomical structure morphogenesis"/>
    <property type="evidence" value="ECO:0007669"/>
    <property type="project" value="UniProtKB-ARBA"/>
</dbReference>
<name>U5EQN7_9DIPT</name>
<dbReference type="AlphaFoldDB" id="U5EQN7"/>
<dbReference type="Gene3D" id="3.90.190.10">
    <property type="entry name" value="Protein tyrosine phosphatase superfamily"/>
    <property type="match status" value="1"/>
</dbReference>
<feature type="region of interest" description="Disordered" evidence="1">
    <location>
        <begin position="590"/>
        <end position="614"/>
    </location>
</feature>
<dbReference type="SMART" id="SM00194">
    <property type="entry name" value="PTPc"/>
    <property type="match status" value="1"/>
</dbReference>
<feature type="region of interest" description="Disordered" evidence="1">
    <location>
        <begin position="113"/>
        <end position="223"/>
    </location>
</feature>
<feature type="region of interest" description="Disordered" evidence="1">
    <location>
        <begin position="971"/>
        <end position="994"/>
    </location>
</feature>
<evidence type="ECO:0000259" key="3">
    <source>
        <dbReference type="PROSITE" id="PS50055"/>
    </source>
</evidence>
<dbReference type="InterPro" id="IPR050348">
    <property type="entry name" value="Protein-Tyr_Phosphatase"/>
</dbReference>
<feature type="compositionally biased region" description="Low complexity" evidence="1">
    <location>
        <begin position="207"/>
        <end position="222"/>
    </location>
</feature>
<dbReference type="InterPro" id="IPR016130">
    <property type="entry name" value="Tyr_Pase_AS"/>
</dbReference>
<dbReference type="GO" id="GO:0048666">
    <property type="term" value="P:neuron development"/>
    <property type="evidence" value="ECO:0007669"/>
    <property type="project" value="UniProtKB-ARBA"/>
</dbReference>
<dbReference type="InterPro" id="IPR000242">
    <property type="entry name" value="PTP_cat"/>
</dbReference>
<reference evidence="5" key="1">
    <citation type="journal article" date="2014" name="Insect Biochem. Mol. Biol.">
        <title>An insight into the sialome of the frog biting fly, Corethrella appendiculata.</title>
        <authorList>
            <person name="Ribeiro J.M.C."/>
            <person name="Chagas A.C."/>
            <person name="Pham V.M."/>
            <person name="Lounibos L.P."/>
            <person name="Calvo E."/>
        </authorList>
    </citation>
    <scope>NUCLEOTIDE SEQUENCE</scope>
    <source>
        <tissue evidence="5">Salivary glands</tissue>
    </source>
</reference>
<dbReference type="PANTHER" id="PTHR19134:SF544">
    <property type="entry name" value="IP14232P"/>
    <property type="match status" value="1"/>
</dbReference>